<accession>A0A816W093</accession>
<dbReference type="Proteomes" id="UP000663824">
    <property type="component" value="Unassembled WGS sequence"/>
</dbReference>
<protein>
    <submittedName>
        <fullName evidence="1">Uncharacterized protein</fullName>
    </submittedName>
</protein>
<organism evidence="1 2">
    <name type="scientific">Rotaria magnacalcarata</name>
    <dbReference type="NCBI Taxonomy" id="392030"/>
    <lineage>
        <taxon>Eukaryota</taxon>
        <taxon>Metazoa</taxon>
        <taxon>Spiralia</taxon>
        <taxon>Gnathifera</taxon>
        <taxon>Rotifera</taxon>
        <taxon>Eurotatoria</taxon>
        <taxon>Bdelloidea</taxon>
        <taxon>Philodinida</taxon>
        <taxon>Philodinidae</taxon>
        <taxon>Rotaria</taxon>
    </lineage>
</organism>
<evidence type="ECO:0000313" key="2">
    <source>
        <dbReference type="Proteomes" id="UP000663824"/>
    </source>
</evidence>
<gene>
    <name evidence="1" type="ORF">MBJ925_LOCUS26989</name>
</gene>
<evidence type="ECO:0000313" key="1">
    <source>
        <dbReference type="EMBL" id="CAF2127356.1"/>
    </source>
</evidence>
<dbReference type="AlphaFoldDB" id="A0A816W093"/>
<dbReference type="Gene3D" id="1.10.10.10">
    <property type="entry name" value="Winged helix-like DNA-binding domain superfamily/Winged helix DNA-binding domain"/>
    <property type="match status" value="1"/>
</dbReference>
<dbReference type="Pfam" id="PF13384">
    <property type="entry name" value="HTH_23"/>
    <property type="match status" value="1"/>
</dbReference>
<reference evidence="1" key="1">
    <citation type="submission" date="2021-02" db="EMBL/GenBank/DDBJ databases">
        <authorList>
            <person name="Nowell W R."/>
        </authorList>
    </citation>
    <scope>NUCLEOTIDE SEQUENCE</scope>
</reference>
<proteinExistence type="predicted"/>
<name>A0A816W093_9BILA</name>
<dbReference type="EMBL" id="CAJNRE010014373">
    <property type="protein sequence ID" value="CAF2127356.1"/>
    <property type="molecule type" value="Genomic_DNA"/>
</dbReference>
<dbReference type="InterPro" id="IPR009057">
    <property type="entry name" value="Homeodomain-like_sf"/>
</dbReference>
<dbReference type="SUPFAM" id="SSF46689">
    <property type="entry name" value="Homeodomain-like"/>
    <property type="match status" value="1"/>
</dbReference>
<sequence length="111" mass="12959">MTKSADIRDIVIAHYKNGKKAPEISNMLANKVHRTTVHRWIQRFNQSGSVDAHVSPGRRRTGRTKRLINLVKKRINSQRARKTSRTMAADFNSNQRTIRRVLKEDLKMKCY</sequence>
<dbReference type="InterPro" id="IPR036388">
    <property type="entry name" value="WH-like_DNA-bd_sf"/>
</dbReference>
<comment type="caution">
    <text evidence="1">The sequence shown here is derived from an EMBL/GenBank/DDBJ whole genome shotgun (WGS) entry which is preliminary data.</text>
</comment>